<evidence type="ECO:0000313" key="10">
    <source>
        <dbReference type="Proteomes" id="UP001162164"/>
    </source>
</evidence>
<protein>
    <submittedName>
        <fullName evidence="9">Uncharacterized protein</fullName>
    </submittedName>
</protein>
<evidence type="ECO:0000256" key="7">
    <source>
        <dbReference type="ARBA" id="ARBA00023136"/>
    </source>
</evidence>
<dbReference type="Pfam" id="PF00209">
    <property type="entry name" value="SNF"/>
    <property type="match status" value="2"/>
</dbReference>
<feature type="transmembrane region" description="Helical" evidence="8">
    <location>
        <begin position="219"/>
        <end position="243"/>
    </location>
</feature>
<feature type="transmembrane region" description="Helical" evidence="8">
    <location>
        <begin position="330"/>
        <end position="353"/>
    </location>
</feature>
<dbReference type="PRINTS" id="PR00176">
    <property type="entry name" value="NANEUSMPORT"/>
</dbReference>
<feature type="transmembrane region" description="Helical" evidence="8">
    <location>
        <begin position="24"/>
        <end position="45"/>
    </location>
</feature>
<name>A0ABQ9J1N5_9CUCU</name>
<comment type="subcellular location">
    <subcellularLocation>
        <location evidence="1">Membrane</location>
        <topology evidence="1">Multi-pass membrane protein</topology>
    </subcellularLocation>
</comment>
<dbReference type="PANTHER" id="PTHR11616">
    <property type="entry name" value="SODIUM/CHLORIDE DEPENDENT TRANSPORTER"/>
    <property type="match status" value="1"/>
</dbReference>
<evidence type="ECO:0000256" key="3">
    <source>
        <dbReference type="ARBA" id="ARBA00022448"/>
    </source>
</evidence>
<evidence type="ECO:0000256" key="5">
    <source>
        <dbReference type="ARBA" id="ARBA00022847"/>
    </source>
</evidence>
<dbReference type="InterPro" id="IPR000175">
    <property type="entry name" value="Na/ntran_symport"/>
</dbReference>
<reference evidence="9" key="1">
    <citation type="journal article" date="2023" name="Insect Mol. Biol.">
        <title>Genome sequencing provides insights into the evolution of gene families encoding plant cell wall-degrading enzymes in longhorned beetles.</title>
        <authorList>
            <person name="Shin N.R."/>
            <person name="Okamura Y."/>
            <person name="Kirsch R."/>
            <person name="Pauchet Y."/>
        </authorList>
    </citation>
    <scope>NUCLEOTIDE SEQUENCE</scope>
    <source>
        <strain evidence="9">MMC_N1</strain>
    </source>
</reference>
<sequence>MAAGIGNLHRLPQVTFIRGGLPFYIAYLVLTVVIGLPLLFLELGIGQLAQEGFIKSWRAVPFFRGIGYIKLVAGCLLSIYYPLYMGIALYYIIWILKEPFPFQECSAGVKITDSGYSVQGKNGQQCLRETFLKSPFVDPYWYAIYTGLMFLTWTVILIWTALGYILINIILGSGSIIISQIMTGKVKATPAEGDIAELHLITLIYDTARSSTKDDIKCWIILAYLLVILAGFINMATIMHTILKAISTLNINRLNWWQTSLISTFVAYILGCVILLQTDFDIVHLLDHYIVGNLIVIIVIIEVFALITFYGTERIKSDFEFMLGHILSKIWLLLWWLLPVLLTAIFTWGMVTLPLEGIYKADPVWLYGIGWGVLLTAFIFIFLIGFYIVFKQDGYTFSDGVTLVTWKAKIKASLKPSNNWGPKDPMSRHTWIQWNSKAKQGERDFTLKRQGTRDYTRSIKKSSKKAASDLTPAMPGIYLKNGNHQNIMTDSYSDLYGSHEESVSSLDRTAEHKNRENPLRITSLVDSFDHDFSHKSNSSYPLDEYMTNLNPLARTNFYGEYEENSVPEGYGTFRRGPYIINDGNIGHVCYRRYSESEDATEL</sequence>
<proteinExistence type="inferred from homology"/>
<feature type="transmembrane region" description="Helical" evidence="8">
    <location>
        <begin position="66"/>
        <end position="93"/>
    </location>
</feature>
<dbReference type="InterPro" id="IPR037272">
    <property type="entry name" value="SNS_sf"/>
</dbReference>
<comment type="similarity">
    <text evidence="2">Belongs to the sodium:neurotransmitter symporter (SNF) (TC 2.A.22) family.</text>
</comment>
<keyword evidence="7 8" id="KW-0472">Membrane</keyword>
<gene>
    <name evidence="9" type="ORF">NQ317_014754</name>
</gene>
<dbReference type="EMBL" id="JAPWTJ010001528">
    <property type="protein sequence ID" value="KAJ8971081.1"/>
    <property type="molecule type" value="Genomic_DNA"/>
</dbReference>
<comment type="caution">
    <text evidence="9">The sequence shown here is derived from an EMBL/GenBank/DDBJ whole genome shotgun (WGS) entry which is preliminary data.</text>
</comment>
<feature type="transmembrane region" description="Helical" evidence="8">
    <location>
        <begin position="365"/>
        <end position="390"/>
    </location>
</feature>
<dbReference type="SUPFAM" id="SSF161070">
    <property type="entry name" value="SNF-like"/>
    <property type="match status" value="1"/>
</dbReference>
<evidence type="ECO:0000256" key="1">
    <source>
        <dbReference type="ARBA" id="ARBA00004141"/>
    </source>
</evidence>
<dbReference type="PANTHER" id="PTHR11616:SF240">
    <property type="entry name" value="BLOATED TUBULES, ISOFORM B-RELATED"/>
    <property type="match status" value="1"/>
</dbReference>
<keyword evidence="5" id="KW-0769">Symport</keyword>
<dbReference type="Proteomes" id="UP001162164">
    <property type="component" value="Unassembled WGS sequence"/>
</dbReference>
<keyword evidence="6 8" id="KW-1133">Transmembrane helix</keyword>
<evidence type="ECO:0000256" key="6">
    <source>
        <dbReference type="ARBA" id="ARBA00022989"/>
    </source>
</evidence>
<keyword evidence="3" id="KW-0813">Transport</keyword>
<keyword evidence="10" id="KW-1185">Reference proteome</keyword>
<keyword evidence="4 8" id="KW-0812">Transmembrane</keyword>
<feature type="transmembrane region" description="Helical" evidence="8">
    <location>
        <begin position="140"/>
        <end position="167"/>
    </location>
</feature>
<feature type="transmembrane region" description="Helical" evidence="8">
    <location>
        <begin position="288"/>
        <end position="310"/>
    </location>
</feature>
<accession>A0ABQ9J1N5</accession>
<evidence type="ECO:0000256" key="2">
    <source>
        <dbReference type="ARBA" id="ARBA00006459"/>
    </source>
</evidence>
<organism evidence="9 10">
    <name type="scientific">Molorchus minor</name>
    <dbReference type="NCBI Taxonomy" id="1323400"/>
    <lineage>
        <taxon>Eukaryota</taxon>
        <taxon>Metazoa</taxon>
        <taxon>Ecdysozoa</taxon>
        <taxon>Arthropoda</taxon>
        <taxon>Hexapoda</taxon>
        <taxon>Insecta</taxon>
        <taxon>Pterygota</taxon>
        <taxon>Neoptera</taxon>
        <taxon>Endopterygota</taxon>
        <taxon>Coleoptera</taxon>
        <taxon>Polyphaga</taxon>
        <taxon>Cucujiformia</taxon>
        <taxon>Chrysomeloidea</taxon>
        <taxon>Cerambycidae</taxon>
        <taxon>Lamiinae</taxon>
        <taxon>Monochamini</taxon>
        <taxon>Molorchus</taxon>
    </lineage>
</organism>
<evidence type="ECO:0000256" key="4">
    <source>
        <dbReference type="ARBA" id="ARBA00022692"/>
    </source>
</evidence>
<evidence type="ECO:0000313" key="9">
    <source>
        <dbReference type="EMBL" id="KAJ8971081.1"/>
    </source>
</evidence>
<dbReference type="PROSITE" id="PS50267">
    <property type="entry name" value="NA_NEUROTRAN_SYMP_3"/>
    <property type="match status" value="1"/>
</dbReference>
<evidence type="ECO:0000256" key="8">
    <source>
        <dbReference type="SAM" id="Phobius"/>
    </source>
</evidence>
<feature type="transmembrane region" description="Helical" evidence="8">
    <location>
        <begin position="255"/>
        <end position="276"/>
    </location>
</feature>